<sequence>MSKIHSLTIMVLSDSVGGTASNVVHAALSQFPNVEYELKNFPFIREQSQLQTVLEKAKKFNAVILHTFVDTMFVDMIESFCFEQDITCIDVINPLIKEVTAQTNTMPQHKPGANHMLDDKYFDRISALEFAVKYDDGKDPKGFLEADIVVLGISRTSKTPLSIYMANQGYKVANLPLMPESSLPDELWQVDEKRIVGLTNEEEMLSNIRRERMISYGMNPETPYSSMERIRREIQFAEDLYNKLNCKIINVSSKSIEETSAIIIDSLNNH</sequence>
<dbReference type="Pfam" id="PF03618">
    <property type="entry name" value="Kinase-PPPase"/>
    <property type="match status" value="1"/>
</dbReference>
<dbReference type="EMBL" id="FNYW01000042">
    <property type="protein sequence ID" value="SEI98417.1"/>
    <property type="molecule type" value="Genomic_DNA"/>
</dbReference>
<keyword evidence="4 5" id="KW-0418">Kinase</keyword>
<organism evidence="6 7">
    <name type="scientific">Alkalibacterium gilvum</name>
    <dbReference type="NCBI Taxonomy" id="1130080"/>
    <lineage>
        <taxon>Bacteria</taxon>
        <taxon>Bacillati</taxon>
        <taxon>Bacillota</taxon>
        <taxon>Bacilli</taxon>
        <taxon>Lactobacillales</taxon>
        <taxon>Carnobacteriaceae</taxon>
        <taxon>Alkalibacterium</taxon>
    </lineage>
</organism>
<reference evidence="7" key="1">
    <citation type="submission" date="2016-10" db="EMBL/GenBank/DDBJ databases">
        <authorList>
            <person name="Varghese N."/>
            <person name="Submissions S."/>
        </authorList>
    </citation>
    <scope>NUCLEOTIDE SEQUENCE [LARGE SCALE GENOMIC DNA]</scope>
    <source>
        <strain evidence="7">DSM 25751</strain>
    </source>
</reference>
<evidence type="ECO:0000256" key="2">
    <source>
        <dbReference type="ARBA" id="ARBA00022679"/>
    </source>
</evidence>
<dbReference type="PANTHER" id="PTHR31756">
    <property type="entry name" value="PYRUVATE, PHOSPHATE DIKINASE REGULATORY PROTEIN 1, CHLOROPLASTIC"/>
    <property type="match status" value="1"/>
</dbReference>
<comment type="catalytic activity">
    <reaction evidence="5">
        <text>N(tele)-phospho-L-histidyl/L-threonyl-[pyruvate, phosphate dikinase] + ADP = N(tele)-phospho-L-histidyl/O-phospho-L-threonyl-[pyruvate, phosphate dikinase] + AMP + H(+)</text>
        <dbReference type="Rhea" id="RHEA:43692"/>
        <dbReference type="Rhea" id="RHEA-COMP:10650"/>
        <dbReference type="Rhea" id="RHEA-COMP:10651"/>
        <dbReference type="ChEBI" id="CHEBI:15378"/>
        <dbReference type="ChEBI" id="CHEBI:30013"/>
        <dbReference type="ChEBI" id="CHEBI:61977"/>
        <dbReference type="ChEBI" id="CHEBI:83586"/>
        <dbReference type="ChEBI" id="CHEBI:456215"/>
        <dbReference type="ChEBI" id="CHEBI:456216"/>
        <dbReference type="EC" id="2.7.11.32"/>
    </reaction>
</comment>
<accession>A0A1H6V9I1</accession>
<dbReference type="InterPro" id="IPR026565">
    <property type="entry name" value="PPDK_reg"/>
</dbReference>
<evidence type="ECO:0000256" key="5">
    <source>
        <dbReference type="HAMAP-Rule" id="MF_00921"/>
    </source>
</evidence>
<feature type="binding site" evidence="5">
    <location>
        <begin position="152"/>
        <end position="159"/>
    </location>
    <ligand>
        <name>ADP</name>
        <dbReference type="ChEBI" id="CHEBI:456216"/>
    </ligand>
</feature>
<dbReference type="GO" id="GO:0005524">
    <property type="term" value="F:ATP binding"/>
    <property type="evidence" value="ECO:0007669"/>
    <property type="project" value="InterPro"/>
</dbReference>
<evidence type="ECO:0000313" key="7">
    <source>
        <dbReference type="Proteomes" id="UP000198564"/>
    </source>
</evidence>
<dbReference type="GO" id="GO:0043531">
    <property type="term" value="F:ADP binding"/>
    <property type="evidence" value="ECO:0007669"/>
    <property type="project" value="UniProtKB-UniRule"/>
</dbReference>
<dbReference type="PANTHER" id="PTHR31756:SF3">
    <property type="entry name" value="PYRUVATE, PHOSPHATE DIKINASE REGULATORY PROTEIN 1, CHLOROPLASTIC"/>
    <property type="match status" value="1"/>
</dbReference>
<dbReference type="Proteomes" id="UP000198564">
    <property type="component" value="Unassembled WGS sequence"/>
</dbReference>
<keyword evidence="7" id="KW-1185">Reference proteome</keyword>
<dbReference type="GO" id="GO:0004674">
    <property type="term" value="F:protein serine/threonine kinase activity"/>
    <property type="evidence" value="ECO:0007669"/>
    <property type="project" value="UniProtKB-UniRule"/>
</dbReference>
<dbReference type="OrthoDB" id="9782201at2"/>
<comment type="function">
    <text evidence="5">Bifunctional serine/threonine kinase and phosphorylase involved in the regulation of the pyruvate, phosphate dikinase (PPDK) by catalyzing its phosphorylation/dephosphorylation.</text>
</comment>
<comment type="similarity">
    <text evidence="5">Belongs to the pyruvate, phosphate/water dikinase regulatory protein family. PDRP subfamily.</text>
</comment>
<dbReference type="InterPro" id="IPR005177">
    <property type="entry name" value="Kinase-pyrophosphorylase"/>
</dbReference>
<keyword evidence="1 5" id="KW-0723">Serine/threonine-protein kinase</keyword>
<dbReference type="EC" id="2.7.11.32" evidence="5"/>
<evidence type="ECO:0000256" key="1">
    <source>
        <dbReference type="ARBA" id="ARBA00022527"/>
    </source>
</evidence>
<dbReference type="GO" id="GO:0016776">
    <property type="term" value="F:phosphotransferase activity, phosphate group as acceptor"/>
    <property type="evidence" value="ECO:0007669"/>
    <property type="project" value="UniProtKB-UniRule"/>
</dbReference>
<evidence type="ECO:0000256" key="3">
    <source>
        <dbReference type="ARBA" id="ARBA00022741"/>
    </source>
</evidence>
<evidence type="ECO:0000313" key="6">
    <source>
        <dbReference type="EMBL" id="SEI98417.1"/>
    </source>
</evidence>
<name>A0A1H6V9I1_9LACT</name>
<gene>
    <name evidence="6" type="ORF">SAMN04488113_14216</name>
</gene>
<dbReference type="NCBIfam" id="NF003742">
    <property type="entry name" value="PRK05339.1"/>
    <property type="match status" value="1"/>
</dbReference>
<keyword evidence="2 5" id="KW-0808">Transferase</keyword>
<comment type="catalytic activity">
    <reaction evidence="5">
        <text>N(tele)-phospho-L-histidyl/O-phospho-L-threonyl-[pyruvate, phosphate dikinase] + phosphate + H(+) = N(tele)-phospho-L-histidyl/L-threonyl-[pyruvate, phosphate dikinase] + diphosphate</text>
        <dbReference type="Rhea" id="RHEA:43696"/>
        <dbReference type="Rhea" id="RHEA-COMP:10650"/>
        <dbReference type="Rhea" id="RHEA-COMP:10651"/>
        <dbReference type="ChEBI" id="CHEBI:15378"/>
        <dbReference type="ChEBI" id="CHEBI:30013"/>
        <dbReference type="ChEBI" id="CHEBI:33019"/>
        <dbReference type="ChEBI" id="CHEBI:43474"/>
        <dbReference type="ChEBI" id="CHEBI:61977"/>
        <dbReference type="ChEBI" id="CHEBI:83586"/>
        <dbReference type="EC" id="2.7.4.27"/>
    </reaction>
</comment>
<evidence type="ECO:0000256" key="4">
    <source>
        <dbReference type="ARBA" id="ARBA00022777"/>
    </source>
</evidence>
<protein>
    <recommendedName>
        <fullName evidence="5">Putative pyruvate, phosphate dikinase regulatory protein</fullName>
        <shortName evidence="5">PPDK regulatory protein</shortName>
        <ecNumber evidence="5">2.7.11.32</ecNumber>
        <ecNumber evidence="5">2.7.4.27</ecNumber>
    </recommendedName>
</protein>
<dbReference type="AlphaFoldDB" id="A0A1H6V9I1"/>
<proteinExistence type="inferred from homology"/>
<dbReference type="STRING" id="1130080.SAMN04488113_14216"/>
<keyword evidence="3 5" id="KW-0547">Nucleotide-binding</keyword>
<dbReference type="EC" id="2.7.4.27" evidence="5"/>
<dbReference type="RefSeq" id="WP_091636286.1">
    <property type="nucleotide sequence ID" value="NZ_FNYW01000042.1"/>
</dbReference>
<dbReference type="HAMAP" id="MF_00921">
    <property type="entry name" value="PDRP"/>
    <property type="match status" value="1"/>
</dbReference>